<evidence type="ECO:0000313" key="2">
    <source>
        <dbReference type="EMBL" id="TMM54397.1"/>
    </source>
</evidence>
<dbReference type="SMART" id="SM00306">
    <property type="entry name" value="HintN"/>
    <property type="match status" value="1"/>
</dbReference>
<evidence type="ECO:0000313" key="3">
    <source>
        <dbReference type="Proteomes" id="UP000309550"/>
    </source>
</evidence>
<dbReference type="RefSeq" id="WP_138660569.1">
    <property type="nucleotide sequence ID" value="NZ_VANS01000001.1"/>
</dbReference>
<dbReference type="InterPro" id="IPR036844">
    <property type="entry name" value="Hint_dom_sf"/>
</dbReference>
<dbReference type="Gene3D" id="2.170.16.10">
    <property type="entry name" value="Hedgehog/Intein (Hint) domain"/>
    <property type="match status" value="1"/>
</dbReference>
<sequence>MASTFWARTDSGSANNPALNLTGDPAVEITFVPSGMSGDLILEGSGTATDPDTQVQIGGQTYDFTYELGGFLPTRKSDGAQQVPDRFEGNPVYIVTVQDYPAAGETTRLAFLPDDLATQSEMDAFGNGAIDVQGVDTTSPGAVCFAGGTRILTPQGEMCVDDLKAGDLVMTLDHGPQPILWVSQSAHSWPDSPEKELPVLISSGAFGQGAPRNDLVVSPQHKILVTRCNDAASSEAVEALVPAKGLTSLPGIRIMKGKRSVVYFHILLENHEIVMAEGLPSESFFPGSTALNMLLDHQVRDILSLVPGLAADRENGYGPRARDYLTFSQTKALVRICKKSGDDLSARHTRCGHAAAA</sequence>
<proteinExistence type="predicted"/>
<feature type="domain" description="Hint" evidence="1">
    <location>
        <begin position="142"/>
        <end position="258"/>
    </location>
</feature>
<dbReference type="InterPro" id="IPR028992">
    <property type="entry name" value="Hedgehog/Intein_dom"/>
</dbReference>
<dbReference type="Proteomes" id="UP000309550">
    <property type="component" value="Unassembled WGS sequence"/>
</dbReference>
<comment type="caution">
    <text evidence="2">The sequence shown here is derived from an EMBL/GenBank/DDBJ whole genome shotgun (WGS) entry which is preliminary data.</text>
</comment>
<dbReference type="InterPro" id="IPR003587">
    <property type="entry name" value="Hint_dom_N"/>
</dbReference>
<dbReference type="EMBL" id="VANS01000001">
    <property type="protein sequence ID" value="TMM54397.1"/>
    <property type="molecule type" value="Genomic_DNA"/>
</dbReference>
<protein>
    <submittedName>
        <fullName evidence="2">Hint domain-containing protein</fullName>
    </submittedName>
</protein>
<keyword evidence="3" id="KW-1185">Reference proteome</keyword>
<evidence type="ECO:0000259" key="1">
    <source>
        <dbReference type="SMART" id="SM00306"/>
    </source>
</evidence>
<organism evidence="2 3">
    <name type="scientific">Sulfitobacter sabulilitoris</name>
    <dbReference type="NCBI Taxonomy" id="2562655"/>
    <lineage>
        <taxon>Bacteria</taxon>
        <taxon>Pseudomonadati</taxon>
        <taxon>Pseudomonadota</taxon>
        <taxon>Alphaproteobacteria</taxon>
        <taxon>Rhodobacterales</taxon>
        <taxon>Roseobacteraceae</taxon>
        <taxon>Sulfitobacter</taxon>
    </lineage>
</organism>
<gene>
    <name evidence="2" type="ORF">FDT80_02035</name>
</gene>
<dbReference type="Pfam" id="PF13403">
    <property type="entry name" value="Hint_2"/>
    <property type="match status" value="1"/>
</dbReference>
<reference evidence="2 3" key="1">
    <citation type="submission" date="2019-05" db="EMBL/GenBank/DDBJ databases">
        <title>Sulfitobacter sabulilitoris sp. nov., isolated from a marine sand.</title>
        <authorList>
            <person name="Yoon J.-H."/>
        </authorList>
    </citation>
    <scope>NUCLEOTIDE SEQUENCE [LARGE SCALE GENOMIC DNA]</scope>
    <source>
        <strain evidence="2 3">HSMS-29</strain>
    </source>
</reference>
<dbReference type="OrthoDB" id="7795520at2"/>
<name>A0A5S3PJ80_9RHOB</name>
<dbReference type="AlphaFoldDB" id="A0A5S3PJ80"/>
<dbReference type="SUPFAM" id="SSF51294">
    <property type="entry name" value="Hedgehog/intein (Hint) domain"/>
    <property type="match status" value="1"/>
</dbReference>
<accession>A0A5S3PJ80</accession>